<evidence type="ECO:0000256" key="2">
    <source>
        <dbReference type="ARBA" id="ARBA00014363"/>
    </source>
</evidence>
<evidence type="ECO:0000256" key="5">
    <source>
        <dbReference type="ARBA" id="ARBA00022705"/>
    </source>
</evidence>
<evidence type="ECO:0000256" key="7">
    <source>
        <dbReference type="ARBA" id="ARBA00049244"/>
    </source>
</evidence>
<dbReference type="SUPFAM" id="SSF52540">
    <property type="entry name" value="P-loop containing nucleoside triphosphate hydrolases"/>
    <property type="match status" value="1"/>
</dbReference>
<keyword evidence="10" id="KW-1185">Reference proteome</keyword>
<dbReference type="SMART" id="SM00382">
    <property type="entry name" value="AAA"/>
    <property type="match status" value="1"/>
</dbReference>
<dbReference type="InterPro" id="IPR027417">
    <property type="entry name" value="P-loop_NTPase"/>
</dbReference>
<dbReference type="InterPro" id="IPR050238">
    <property type="entry name" value="DNA_Rep/Repair_Clamp_Loader"/>
</dbReference>
<sequence length="330" mass="37611">MSKFADIYGHEQIKEHLQNAIRLNKVSHAYIFNGPMGSGKKMTAGIFAETLQCERHGQEPCGTCHSCIQSESGNQPDIIWVHHEKPGSIGVDDVREQVIGDMQIKPYSSRYKIYIIDEAEKLTQQAQNALLKTIEEPPAYGIIILLTTNADTFLQTILSRCVRLDFRPLRDTLVTQYLQEKYDLTDYECRFATAFAQGKIGRAVTIATSKEFAQLKEEVMHVIRYAKEMTTAEIMAEVKNIANYKLTIDDYLDLMAMWYRDVLVFKSTKDSNALIFKDEMSLLAEQAKNCSYEGLEDILKSIDKVKLRLKANVNFDLVIELLIMAIKEAM</sequence>
<dbReference type="InterPro" id="IPR015199">
    <property type="entry name" value="DNA_pol_III_delta_C"/>
</dbReference>
<evidence type="ECO:0000259" key="8">
    <source>
        <dbReference type="SMART" id="SM00382"/>
    </source>
</evidence>
<dbReference type="Gene3D" id="3.40.50.300">
    <property type="entry name" value="P-loop containing nucleotide triphosphate hydrolases"/>
    <property type="match status" value="1"/>
</dbReference>
<evidence type="ECO:0000313" key="10">
    <source>
        <dbReference type="Proteomes" id="UP001546774"/>
    </source>
</evidence>
<dbReference type="PANTHER" id="PTHR11669">
    <property type="entry name" value="REPLICATION FACTOR C / DNA POLYMERASE III GAMMA-TAU SUBUNIT"/>
    <property type="match status" value="1"/>
</dbReference>
<feature type="domain" description="AAA+ ATPase" evidence="8">
    <location>
        <begin position="26"/>
        <end position="170"/>
    </location>
</feature>
<evidence type="ECO:0000256" key="4">
    <source>
        <dbReference type="ARBA" id="ARBA00022695"/>
    </source>
</evidence>
<comment type="catalytic activity">
    <reaction evidence="7">
        <text>DNA(n) + a 2'-deoxyribonucleoside 5'-triphosphate = DNA(n+1) + diphosphate</text>
        <dbReference type="Rhea" id="RHEA:22508"/>
        <dbReference type="Rhea" id="RHEA-COMP:17339"/>
        <dbReference type="Rhea" id="RHEA-COMP:17340"/>
        <dbReference type="ChEBI" id="CHEBI:33019"/>
        <dbReference type="ChEBI" id="CHEBI:61560"/>
        <dbReference type="ChEBI" id="CHEBI:173112"/>
        <dbReference type="EC" id="2.7.7.7"/>
    </reaction>
</comment>
<keyword evidence="5" id="KW-0235">DNA replication</keyword>
<keyword evidence="3" id="KW-0808">Transferase</keyword>
<keyword evidence="4" id="KW-0548">Nucleotidyltransferase</keyword>
<dbReference type="InterPro" id="IPR003593">
    <property type="entry name" value="AAA+_ATPase"/>
</dbReference>
<keyword evidence="6" id="KW-0239">DNA-directed DNA polymerase</keyword>
<dbReference type="Pfam" id="PF13177">
    <property type="entry name" value="DNA_pol3_delta2"/>
    <property type="match status" value="1"/>
</dbReference>
<name>A0ABV1H7K0_9FIRM</name>
<dbReference type="EMBL" id="JBBMFS010000008">
    <property type="protein sequence ID" value="MEQ2555430.1"/>
    <property type="molecule type" value="Genomic_DNA"/>
</dbReference>
<proteinExistence type="predicted"/>
<comment type="caution">
    <text evidence="9">The sequence shown here is derived from an EMBL/GenBank/DDBJ whole genome shotgun (WGS) entry which is preliminary data.</text>
</comment>
<dbReference type="PANTHER" id="PTHR11669:SF8">
    <property type="entry name" value="DNA POLYMERASE III SUBUNIT DELTA"/>
    <property type="match status" value="1"/>
</dbReference>
<accession>A0ABV1H7K0</accession>
<evidence type="ECO:0000256" key="6">
    <source>
        <dbReference type="ARBA" id="ARBA00022932"/>
    </source>
</evidence>
<evidence type="ECO:0000256" key="3">
    <source>
        <dbReference type="ARBA" id="ARBA00022679"/>
    </source>
</evidence>
<evidence type="ECO:0000256" key="1">
    <source>
        <dbReference type="ARBA" id="ARBA00012417"/>
    </source>
</evidence>
<reference evidence="9" key="1">
    <citation type="submission" date="2024-03" db="EMBL/GenBank/DDBJ databases">
        <title>Human intestinal bacterial collection.</title>
        <authorList>
            <person name="Pauvert C."/>
            <person name="Hitch T.C.A."/>
            <person name="Clavel T."/>
        </authorList>
    </citation>
    <scope>NUCLEOTIDE SEQUENCE [LARGE SCALE GENOMIC DNA]</scope>
    <source>
        <strain evidence="9">CLA-AA-H89B</strain>
    </source>
</reference>
<dbReference type="Pfam" id="PF09115">
    <property type="entry name" value="DNApol3-delta_C"/>
    <property type="match status" value="1"/>
</dbReference>
<organism evidence="9 10">
    <name type="scientific">Lachnospira intestinalis</name>
    <dbReference type="NCBI Taxonomy" id="3133158"/>
    <lineage>
        <taxon>Bacteria</taxon>
        <taxon>Bacillati</taxon>
        <taxon>Bacillota</taxon>
        <taxon>Clostridia</taxon>
        <taxon>Lachnospirales</taxon>
        <taxon>Lachnospiraceae</taxon>
        <taxon>Lachnospira</taxon>
    </lineage>
</organism>
<dbReference type="EC" id="2.7.7.7" evidence="1"/>
<protein>
    <recommendedName>
        <fullName evidence="2">DNA polymerase III subunit delta'</fullName>
        <ecNumber evidence="1">2.7.7.7</ecNumber>
    </recommendedName>
</protein>
<dbReference type="Proteomes" id="UP001546774">
    <property type="component" value="Unassembled WGS sequence"/>
</dbReference>
<evidence type="ECO:0000313" key="9">
    <source>
        <dbReference type="EMBL" id="MEQ2555430.1"/>
    </source>
</evidence>
<gene>
    <name evidence="9" type="ORF">WMO37_10480</name>
</gene>